<comment type="similarity">
    <text evidence="1">Belongs to the ComF/GntX family.</text>
</comment>
<keyword evidence="3" id="KW-0808">Transferase</keyword>
<name>A0A0G1CE17_9BACT</name>
<dbReference type="CDD" id="cd06223">
    <property type="entry name" value="PRTases_typeI"/>
    <property type="match status" value="1"/>
</dbReference>
<dbReference type="InterPro" id="IPR029057">
    <property type="entry name" value="PRTase-like"/>
</dbReference>
<evidence type="ECO:0000256" key="1">
    <source>
        <dbReference type="ARBA" id="ARBA00008007"/>
    </source>
</evidence>
<sequence length="225" mass="25516">MGNALLDLLFPARCFGCKRVGKYLCNSCQKTLTVRDYLCPICSRPAISGATHPGCRRPHGLDGLTTVFKYERVLKKAIKSLKYRFVSDAAEALVTAIPEAVFTNLQLHSTDRQLFPIPLHRERLKWRGFNQAEKLGKFVANRLEIPLASNLLIRTHKRMPQADISERQARIENARGIFSIIKSSQIPRKLILFDDVWTTGATMSEACKVFKRNGAQWVWGMTLAR</sequence>
<dbReference type="EMBL" id="LCFB01000029">
    <property type="protein sequence ID" value="KKS83950.1"/>
    <property type="molecule type" value="Genomic_DNA"/>
</dbReference>
<dbReference type="SUPFAM" id="SSF53271">
    <property type="entry name" value="PRTase-like"/>
    <property type="match status" value="1"/>
</dbReference>
<keyword evidence="3" id="KW-0328">Glycosyltransferase</keyword>
<dbReference type="InterPro" id="IPR044005">
    <property type="entry name" value="DZR_2"/>
</dbReference>
<dbReference type="GO" id="GO:0016757">
    <property type="term" value="F:glycosyltransferase activity"/>
    <property type="evidence" value="ECO:0007669"/>
    <property type="project" value="UniProtKB-KW"/>
</dbReference>
<evidence type="ECO:0000313" key="4">
    <source>
        <dbReference type="Proteomes" id="UP000034543"/>
    </source>
</evidence>
<comment type="caution">
    <text evidence="3">The sequence shown here is derived from an EMBL/GenBank/DDBJ whole genome shotgun (WGS) entry which is preliminary data.</text>
</comment>
<organism evidence="3 4">
    <name type="scientific">Candidatus Gottesmanbacteria bacterium GW2011_GWA1_43_11</name>
    <dbReference type="NCBI Taxonomy" id="1618436"/>
    <lineage>
        <taxon>Bacteria</taxon>
        <taxon>Candidatus Gottesmaniibacteriota</taxon>
    </lineage>
</organism>
<dbReference type="InterPro" id="IPR051910">
    <property type="entry name" value="ComF/GntX_DNA_util-trans"/>
</dbReference>
<reference evidence="3 4" key="1">
    <citation type="journal article" date="2015" name="Nature">
        <title>rRNA introns, odd ribosomes, and small enigmatic genomes across a large radiation of phyla.</title>
        <authorList>
            <person name="Brown C.T."/>
            <person name="Hug L.A."/>
            <person name="Thomas B.C."/>
            <person name="Sharon I."/>
            <person name="Castelle C.J."/>
            <person name="Singh A."/>
            <person name="Wilkins M.J."/>
            <person name="Williams K.H."/>
            <person name="Banfield J.F."/>
        </authorList>
    </citation>
    <scope>NUCLEOTIDE SEQUENCE [LARGE SCALE GENOMIC DNA]</scope>
</reference>
<dbReference type="InterPro" id="IPR000836">
    <property type="entry name" value="PRTase_dom"/>
</dbReference>
<dbReference type="AlphaFoldDB" id="A0A0G1CE17"/>
<accession>A0A0G1CE17</accession>
<dbReference type="PANTHER" id="PTHR47505">
    <property type="entry name" value="DNA UTILIZATION PROTEIN YHGH"/>
    <property type="match status" value="1"/>
</dbReference>
<dbReference type="Pfam" id="PF18912">
    <property type="entry name" value="DZR_2"/>
    <property type="match status" value="1"/>
</dbReference>
<dbReference type="PANTHER" id="PTHR47505:SF1">
    <property type="entry name" value="DNA UTILIZATION PROTEIN YHGH"/>
    <property type="match status" value="1"/>
</dbReference>
<dbReference type="Proteomes" id="UP000034543">
    <property type="component" value="Unassembled WGS sequence"/>
</dbReference>
<dbReference type="Gene3D" id="3.40.50.2020">
    <property type="match status" value="1"/>
</dbReference>
<gene>
    <name evidence="3" type="ORF">UV59_C0029G0022</name>
</gene>
<evidence type="ECO:0000313" key="3">
    <source>
        <dbReference type="EMBL" id="KKS83950.1"/>
    </source>
</evidence>
<dbReference type="STRING" id="1618436.UV59_C0029G0022"/>
<feature type="domain" description="Double zinc ribbon" evidence="2">
    <location>
        <begin position="5"/>
        <end position="55"/>
    </location>
</feature>
<protein>
    <submittedName>
        <fullName evidence="3">Phosphoribosyltransferase</fullName>
    </submittedName>
</protein>
<evidence type="ECO:0000259" key="2">
    <source>
        <dbReference type="Pfam" id="PF18912"/>
    </source>
</evidence>
<proteinExistence type="inferred from homology"/>